<keyword evidence="3" id="KW-1003">Cell membrane</keyword>
<reference evidence="10 11" key="1">
    <citation type="submission" date="2018-03" db="EMBL/GenBank/DDBJ databases">
        <title>Genomic Encyclopedia of Archaeal and Bacterial Type Strains, Phase II (KMG-II): from individual species to whole genera.</title>
        <authorList>
            <person name="Goeker M."/>
        </authorList>
    </citation>
    <scope>NUCLEOTIDE SEQUENCE [LARGE SCALE GENOMIC DNA]</scope>
    <source>
        <strain evidence="10 11">ATCC BAA-1496</strain>
    </source>
</reference>
<evidence type="ECO:0000256" key="8">
    <source>
        <dbReference type="SAM" id="Phobius"/>
    </source>
</evidence>
<dbReference type="EMBL" id="PVTI01000001">
    <property type="protein sequence ID" value="PRY63648.1"/>
    <property type="molecule type" value="Genomic_DNA"/>
</dbReference>
<comment type="subcellular location">
    <subcellularLocation>
        <location evidence="1">Cell membrane</location>
        <topology evidence="1">Multi-pass membrane protein</topology>
    </subcellularLocation>
</comment>
<keyword evidence="11" id="KW-1185">Reference proteome</keyword>
<feature type="transmembrane region" description="Helical" evidence="8">
    <location>
        <begin position="147"/>
        <end position="170"/>
    </location>
</feature>
<feature type="domain" description="VTT" evidence="9">
    <location>
        <begin position="43"/>
        <end position="170"/>
    </location>
</feature>
<evidence type="ECO:0000256" key="2">
    <source>
        <dbReference type="ARBA" id="ARBA00010792"/>
    </source>
</evidence>
<evidence type="ECO:0000256" key="6">
    <source>
        <dbReference type="ARBA" id="ARBA00023136"/>
    </source>
</evidence>
<dbReference type="AlphaFoldDB" id="A0A2T0V0N7"/>
<evidence type="ECO:0000256" key="5">
    <source>
        <dbReference type="ARBA" id="ARBA00022989"/>
    </source>
</evidence>
<evidence type="ECO:0000313" key="11">
    <source>
        <dbReference type="Proteomes" id="UP000237822"/>
    </source>
</evidence>
<dbReference type="PANTHER" id="PTHR42709">
    <property type="entry name" value="ALKALINE PHOSPHATASE LIKE PROTEIN"/>
    <property type="match status" value="1"/>
</dbReference>
<evidence type="ECO:0000313" key="10">
    <source>
        <dbReference type="EMBL" id="PRY63648.1"/>
    </source>
</evidence>
<protein>
    <submittedName>
        <fullName evidence="10">Membrane protein DedA with SNARE-associated domain</fullName>
    </submittedName>
</protein>
<feature type="region of interest" description="Disordered" evidence="7">
    <location>
        <begin position="214"/>
        <end position="234"/>
    </location>
</feature>
<organism evidence="10 11">
    <name type="scientific">Knoellia remsis</name>
    <dbReference type="NCBI Taxonomy" id="407159"/>
    <lineage>
        <taxon>Bacteria</taxon>
        <taxon>Bacillati</taxon>
        <taxon>Actinomycetota</taxon>
        <taxon>Actinomycetes</taxon>
        <taxon>Micrococcales</taxon>
        <taxon>Intrasporangiaceae</taxon>
        <taxon>Knoellia</taxon>
    </lineage>
</organism>
<comment type="similarity">
    <text evidence="2">Belongs to the DedA family.</text>
</comment>
<dbReference type="PANTHER" id="PTHR42709:SF6">
    <property type="entry name" value="UNDECAPRENYL PHOSPHATE TRANSPORTER A"/>
    <property type="match status" value="1"/>
</dbReference>
<name>A0A2T0V0N7_9MICO</name>
<evidence type="ECO:0000256" key="7">
    <source>
        <dbReference type="SAM" id="MobiDB-lite"/>
    </source>
</evidence>
<accession>A0A2T0V0N7</accession>
<sequence length="234" mass="24550">MTALAAADPQLTGLTGLFADVIEAVGEVGVGALTLLETLIPPIPSEIVLPLAGFLAQQGRLSLVLVIVLATLGSLVGAWVFYWLGHRLGLERALTLVAKIPLVDREDLDKASDWFHRHGRSSVFFGRFVPGVRSLVSLPAGAQHMPLVPFSIATAAGSALWNTALVGAGYALGTQWGLVGQWVGVASDVILGGLAVLALVVVVRRAHGRYAASRTDETREEVAAGPRQPEGPRA</sequence>
<dbReference type="InterPro" id="IPR032816">
    <property type="entry name" value="VTT_dom"/>
</dbReference>
<gene>
    <name evidence="10" type="ORF">BCF74_10146</name>
</gene>
<dbReference type="Pfam" id="PF09335">
    <property type="entry name" value="VTT_dom"/>
    <property type="match status" value="1"/>
</dbReference>
<dbReference type="RefSeq" id="WP_106295957.1">
    <property type="nucleotide sequence ID" value="NZ_PVTI01000001.1"/>
</dbReference>
<keyword evidence="4 8" id="KW-0812">Transmembrane</keyword>
<evidence type="ECO:0000256" key="4">
    <source>
        <dbReference type="ARBA" id="ARBA00022692"/>
    </source>
</evidence>
<feature type="transmembrane region" description="Helical" evidence="8">
    <location>
        <begin position="61"/>
        <end position="84"/>
    </location>
</feature>
<feature type="transmembrane region" description="Helical" evidence="8">
    <location>
        <begin position="182"/>
        <end position="203"/>
    </location>
</feature>
<evidence type="ECO:0000256" key="1">
    <source>
        <dbReference type="ARBA" id="ARBA00004651"/>
    </source>
</evidence>
<keyword evidence="6 8" id="KW-0472">Membrane</keyword>
<dbReference type="InterPro" id="IPR051311">
    <property type="entry name" value="DedA_domain"/>
</dbReference>
<dbReference type="OrthoDB" id="9813426at2"/>
<dbReference type="GO" id="GO:0005886">
    <property type="term" value="C:plasma membrane"/>
    <property type="evidence" value="ECO:0007669"/>
    <property type="project" value="UniProtKB-SubCell"/>
</dbReference>
<comment type="caution">
    <text evidence="10">The sequence shown here is derived from an EMBL/GenBank/DDBJ whole genome shotgun (WGS) entry which is preliminary data.</text>
</comment>
<proteinExistence type="inferred from homology"/>
<evidence type="ECO:0000256" key="3">
    <source>
        <dbReference type="ARBA" id="ARBA00022475"/>
    </source>
</evidence>
<evidence type="ECO:0000259" key="9">
    <source>
        <dbReference type="Pfam" id="PF09335"/>
    </source>
</evidence>
<dbReference type="Proteomes" id="UP000237822">
    <property type="component" value="Unassembled WGS sequence"/>
</dbReference>
<keyword evidence="5 8" id="KW-1133">Transmembrane helix</keyword>